<dbReference type="EMBL" id="BMHV01000034">
    <property type="protein sequence ID" value="GGF74884.1"/>
    <property type="molecule type" value="Genomic_DNA"/>
</dbReference>
<keyword evidence="4" id="KW-0175">Coiled coil</keyword>
<dbReference type="Pfam" id="PF00015">
    <property type="entry name" value="MCPsignal"/>
    <property type="match status" value="1"/>
</dbReference>
<dbReference type="Gene3D" id="1.10.287.950">
    <property type="entry name" value="Methyl-accepting chemotaxis protein"/>
    <property type="match status" value="1"/>
</dbReference>
<proteinExistence type="inferred from homology"/>
<protein>
    <recommendedName>
        <fullName evidence="10">Chemotaxis protein</fullName>
    </recommendedName>
</protein>
<evidence type="ECO:0000256" key="3">
    <source>
        <dbReference type="PROSITE-ProRule" id="PRU00284"/>
    </source>
</evidence>
<dbReference type="Pfam" id="PF00672">
    <property type="entry name" value="HAMP"/>
    <property type="match status" value="1"/>
</dbReference>
<dbReference type="GO" id="GO:0004888">
    <property type="term" value="F:transmembrane signaling receptor activity"/>
    <property type="evidence" value="ECO:0007669"/>
    <property type="project" value="InterPro"/>
</dbReference>
<gene>
    <name evidence="8" type="ORF">GCM10011332_31160</name>
</gene>
<accession>A0A917FE65</accession>
<evidence type="ECO:0000313" key="9">
    <source>
        <dbReference type="Proteomes" id="UP000632498"/>
    </source>
</evidence>
<reference evidence="8" key="2">
    <citation type="submission" date="2020-09" db="EMBL/GenBank/DDBJ databases">
        <authorList>
            <person name="Sun Q."/>
            <person name="Zhou Y."/>
        </authorList>
    </citation>
    <scope>NUCLEOTIDE SEQUENCE</scope>
    <source>
        <strain evidence="8">CGMCC 1.15254</strain>
    </source>
</reference>
<feature type="transmembrane region" description="Helical" evidence="5">
    <location>
        <begin position="192"/>
        <end position="215"/>
    </location>
</feature>
<keyword evidence="1 3" id="KW-0807">Transducer</keyword>
<dbReference type="PROSITE" id="PS50885">
    <property type="entry name" value="HAMP"/>
    <property type="match status" value="1"/>
</dbReference>
<dbReference type="RefSeq" id="WP_188666924.1">
    <property type="nucleotide sequence ID" value="NZ_BMHV01000034.1"/>
</dbReference>
<evidence type="ECO:0000256" key="4">
    <source>
        <dbReference type="SAM" id="Coils"/>
    </source>
</evidence>
<name>A0A917FE65_9PROT</name>
<evidence type="ECO:0000256" key="5">
    <source>
        <dbReference type="SAM" id="Phobius"/>
    </source>
</evidence>
<dbReference type="GO" id="GO:0006935">
    <property type="term" value="P:chemotaxis"/>
    <property type="evidence" value="ECO:0007669"/>
    <property type="project" value="InterPro"/>
</dbReference>
<dbReference type="CDD" id="cd06225">
    <property type="entry name" value="HAMP"/>
    <property type="match status" value="1"/>
</dbReference>
<feature type="domain" description="HAMP" evidence="7">
    <location>
        <begin position="212"/>
        <end position="265"/>
    </location>
</feature>
<dbReference type="SMART" id="SM00283">
    <property type="entry name" value="MA"/>
    <property type="match status" value="1"/>
</dbReference>
<keyword evidence="5" id="KW-0812">Transmembrane</keyword>
<organism evidence="8 9">
    <name type="scientific">Terasakiella brassicae</name>
    <dbReference type="NCBI Taxonomy" id="1634917"/>
    <lineage>
        <taxon>Bacteria</taxon>
        <taxon>Pseudomonadati</taxon>
        <taxon>Pseudomonadota</taxon>
        <taxon>Alphaproteobacteria</taxon>
        <taxon>Rhodospirillales</taxon>
        <taxon>Terasakiellaceae</taxon>
        <taxon>Terasakiella</taxon>
    </lineage>
</organism>
<dbReference type="Gene3D" id="6.10.340.10">
    <property type="match status" value="1"/>
</dbReference>
<dbReference type="PRINTS" id="PR00260">
    <property type="entry name" value="CHEMTRNSDUCR"/>
</dbReference>
<dbReference type="SUPFAM" id="SSF58104">
    <property type="entry name" value="Methyl-accepting chemotaxis protein (MCP) signaling domain"/>
    <property type="match status" value="1"/>
</dbReference>
<dbReference type="PROSITE" id="PS50111">
    <property type="entry name" value="CHEMOTAXIS_TRANSDUC_2"/>
    <property type="match status" value="1"/>
</dbReference>
<dbReference type="SMART" id="SM00304">
    <property type="entry name" value="HAMP"/>
    <property type="match status" value="1"/>
</dbReference>
<dbReference type="PANTHER" id="PTHR32089:SF112">
    <property type="entry name" value="LYSOZYME-LIKE PROTEIN-RELATED"/>
    <property type="match status" value="1"/>
</dbReference>
<dbReference type="GO" id="GO:0016020">
    <property type="term" value="C:membrane"/>
    <property type="evidence" value="ECO:0007669"/>
    <property type="project" value="InterPro"/>
</dbReference>
<evidence type="ECO:0000256" key="1">
    <source>
        <dbReference type="ARBA" id="ARBA00023224"/>
    </source>
</evidence>
<keyword evidence="5" id="KW-0472">Membrane</keyword>
<dbReference type="GO" id="GO:0007165">
    <property type="term" value="P:signal transduction"/>
    <property type="evidence" value="ECO:0007669"/>
    <property type="project" value="UniProtKB-KW"/>
</dbReference>
<dbReference type="InterPro" id="IPR004089">
    <property type="entry name" value="MCPsignal_dom"/>
</dbReference>
<comment type="similarity">
    <text evidence="2">Belongs to the methyl-accepting chemotaxis (MCP) protein family.</text>
</comment>
<comment type="caution">
    <text evidence="8">The sequence shown here is derived from an EMBL/GenBank/DDBJ whole genome shotgun (WGS) entry which is preliminary data.</text>
</comment>
<evidence type="ECO:0000259" key="7">
    <source>
        <dbReference type="PROSITE" id="PS50885"/>
    </source>
</evidence>
<evidence type="ECO:0000256" key="2">
    <source>
        <dbReference type="ARBA" id="ARBA00029447"/>
    </source>
</evidence>
<dbReference type="Proteomes" id="UP000632498">
    <property type="component" value="Unassembled WGS sequence"/>
</dbReference>
<dbReference type="InterPro" id="IPR003660">
    <property type="entry name" value="HAMP_dom"/>
</dbReference>
<evidence type="ECO:0000313" key="8">
    <source>
        <dbReference type="EMBL" id="GGF74884.1"/>
    </source>
</evidence>
<feature type="domain" description="Methyl-accepting transducer" evidence="6">
    <location>
        <begin position="305"/>
        <end position="527"/>
    </location>
</feature>
<dbReference type="PANTHER" id="PTHR32089">
    <property type="entry name" value="METHYL-ACCEPTING CHEMOTAXIS PROTEIN MCPB"/>
    <property type="match status" value="1"/>
</dbReference>
<evidence type="ECO:0000259" key="6">
    <source>
        <dbReference type="PROSITE" id="PS50111"/>
    </source>
</evidence>
<keyword evidence="5" id="KW-1133">Transmembrane helix</keyword>
<dbReference type="InterPro" id="IPR004090">
    <property type="entry name" value="Chemotax_Me-accpt_rcpt"/>
</dbReference>
<evidence type="ECO:0008006" key="10">
    <source>
        <dbReference type="Google" id="ProtNLM"/>
    </source>
</evidence>
<keyword evidence="9" id="KW-1185">Reference proteome</keyword>
<dbReference type="AlphaFoldDB" id="A0A917FE65"/>
<feature type="coiled-coil region" evidence="4">
    <location>
        <begin position="259"/>
        <end position="294"/>
    </location>
</feature>
<reference evidence="8" key="1">
    <citation type="journal article" date="2014" name="Int. J. Syst. Evol. Microbiol.">
        <title>Complete genome sequence of Corynebacterium casei LMG S-19264T (=DSM 44701T), isolated from a smear-ripened cheese.</title>
        <authorList>
            <consortium name="US DOE Joint Genome Institute (JGI-PGF)"/>
            <person name="Walter F."/>
            <person name="Albersmeier A."/>
            <person name="Kalinowski J."/>
            <person name="Ruckert C."/>
        </authorList>
    </citation>
    <scope>NUCLEOTIDE SEQUENCE</scope>
    <source>
        <strain evidence="8">CGMCC 1.15254</strain>
    </source>
</reference>
<sequence length="561" mass="60484">MQFLRHMKIAKKLTLSFSILIVVTVLMAIISFSAINDIKSADYESENAHEMETTYQLYQQAFSEQRQGLLYYLLTGDRAGLKKFNDFGVVVTKHFKHLKALAKSSKAVDEQVNKLGEYYGEWVTLYASEQIRLMRNYLTVNQARAVEVTGLPQEVISNFDLTAQGLSQNLMKIAKEALVTKDAAMTRFSTTIIVSVGLLIVAAIFFGIVLTRVIAGPIGRMTNVMGDLAAGQLDTVVNGADRRDEIGGMAKAVEVFKQNAIEQRELQAKDAELQEQERRRHEKLEELAKNFDEKMRIGLDIVSRSVAEVMASASTMAGNAVETGALSQDASTAIEEASANIQTVSAASTELSSSIDEISRQMSQASEVSRAAVSEVEMVNSRVVALNEAAVSIGQVVQIISDIAEQTNLLALNATIESARAGEAGKGFAVVASEVKNLATQTGQATDEISRKIDEIQRETGSAADAVLGIGETIRRIDELTAVVAAAVEQQGAATSEIARNVDEAAQGANEVSHVVLSVAKAAEETGKLAEGQQMTVSDLGNNNDGLRNDISNFLSAVQQI</sequence>
<feature type="transmembrane region" description="Helical" evidence="5">
    <location>
        <begin position="12"/>
        <end position="35"/>
    </location>
</feature>